<dbReference type="Gene3D" id="1.20.1250.20">
    <property type="entry name" value="MFS general substrate transporter like domains"/>
    <property type="match status" value="1"/>
</dbReference>
<evidence type="ECO:0008006" key="4">
    <source>
        <dbReference type="Google" id="ProtNLM"/>
    </source>
</evidence>
<accession>A0A6M0R866</accession>
<feature type="transmembrane region" description="Helical" evidence="1">
    <location>
        <begin position="86"/>
        <end position="106"/>
    </location>
</feature>
<protein>
    <recommendedName>
        <fullName evidence="4">DUF3784 domain-containing protein</fullName>
    </recommendedName>
</protein>
<keyword evidence="3" id="KW-1185">Reference proteome</keyword>
<reference evidence="2 3" key="1">
    <citation type="submission" date="2019-04" db="EMBL/GenBank/DDBJ databases">
        <title>Genome sequencing of Clostridium botulinum Groups I-IV and Clostridium butyricum.</title>
        <authorList>
            <person name="Brunt J."/>
            <person name="Van Vliet A.H.M."/>
            <person name="Stringer S.C."/>
            <person name="Carter A.T."/>
            <person name="Peck M.W."/>
        </authorList>
    </citation>
    <scope>NUCLEOTIDE SEQUENCE [LARGE SCALE GENOMIC DNA]</scope>
    <source>
        <strain evidence="2 3">IFR 18/094</strain>
    </source>
</reference>
<name>A0A6M0R866_9CLOT</name>
<evidence type="ECO:0000256" key="1">
    <source>
        <dbReference type="SAM" id="Phobius"/>
    </source>
</evidence>
<organism evidence="2 3">
    <name type="scientific">Clostridium niameyense</name>
    <dbReference type="NCBI Taxonomy" id="1622073"/>
    <lineage>
        <taxon>Bacteria</taxon>
        <taxon>Bacillati</taxon>
        <taxon>Bacillota</taxon>
        <taxon>Clostridia</taxon>
        <taxon>Eubacteriales</taxon>
        <taxon>Clostridiaceae</taxon>
        <taxon>Clostridium</taxon>
    </lineage>
</organism>
<evidence type="ECO:0000313" key="3">
    <source>
        <dbReference type="Proteomes" id="UP000473885"/>
    </source>
</evidence>
<dbReference type="RefSeq" id="WP_050607683.1">
    <property type="nucleotide sequence ID" value="NZ_CABKUB010000006.1"/>
</dbReference>
<dbReference type="InterPro" id="IPR036259">
    <property type="entry name" value="MFS_trans_sf"/>
</dbReference>
<keyword evidence="1" id="KW-0812">Transmembrane</keyword>
<sequence length="115" mass="13440">MNITSISISYLFLILGIISLVLFIYFKIIVSNTNEDSDNKDKILGNMKDPEGWRSRNNKIAYLSLFWCIVSLAIFIYLKFFIMPTLISTVYFLIYAIIVILSIFLIGRRQKERDN</sequence>
<keyword evidence="1" id="KW-1133">Transmembrane helix</keyword>
<gene>
    <name evidence="2" type="ORF">FDF74_04145</name>
</gene>
<dbReference type="EMBL" id="SXDP01000002">
    <property type="protein sequence ID" value="NEZ46404.1"/>
    <property type="molecule type" value="Genomic_DNA"/>
</dbReference>
<feature type="transmembrane region" description="Helical" evidence="1">
    <location>
        <begin position="6"/>
        <end position="26"/>
    </location>
</feature>
<dbReference type="Proteomes" id="UP000473885">
    <property type="component" value="Unassembled WGS sequence"/>
</dbReference>
<keyword evidence="1" id="KW-0472">Membrane</keyword>
<evidence type="ECO:0000313" key="2">
    <source>
        <dbReference type="EMBL" id="NEZ46404.1"/>
    </source>
</evidence>
<proteinExistence type="predicted"/>
<dbReference type="AlphaFoldDB" id="A0A6M0R866"/>
<feature type="transmembrane region" description="Helical" evidence="1">
    <location>
        <begin position="60"/>
        <end position="80"/>
    </location>
</feature>
<dbReference type="OrthoDB" id="1934060at2"/>
<comment type="caution">
    <text evidence="2">The sequence shown here is derived from an EMBL/GenBank/DDBJ whole genome shotgun (WGS) entry which is preliminary data.</text>
</comment>
<dbReference type="SUPFAM" id="SSF103473">
    <property type="entry name" value="MFS general substrate transporter"/>
    <property type="match status" value="1"/>
</dbReference>